<reference evidence="1 2" key="1">
    <citation type="submission" date="2016-08" db="EMBL/GenBank/DDBJ databases">
        <title>A novel genetic cassette of butanologenic Thermoanaerobacterium thermosaccharolyticum that directly convert cellulose to butanol.</title>
        <authorList>
            <person name="Li T."/>
            <person name="He J."/>
        </authorList>
    </citation>
    <scope>NUCLEOTIDE SEQUENCE [LARGE SCALE GENOMIC DNA]</scope>
    <source>
        <strain evidence="1 2">TG57</strain>
    </source>
</reference>
<sequence>MIQEEIEKKIRNMDKRKLLFLFGEHMSGKTREVIDFLKRKYGDEYSKHYIDVGLYLQQKILEGPISTYEIYPEEFSEDVQVFFEELINEKFIDSSNNLYVLDHLEFLLSEKNSDWIKVLDRVTLKKYTVIVVVPNEYRHMLPVKAYDYVEVV</sequence>
<dbReference type="RefSeq" id="WP_094397496.1">
    <property type="nucleotide sequence ID" value="NZ_CP016893.1"/>
</dbReference>
<dbReference type="Proteomes" id="UP000214975">
    <property type="component" value="Chromosome"/>
</dbReference>
<organism evidence="1 2">
    <name type="scientific">Thermoanaerobacterium thermosaccharolyticum</name>
    <name type="common">Clostridium thermosaccharolyticum</name>
    <dbReference type="NCBI Taxonomy" id="1517"/>
    <lineage>
        <taxon>Bacteria</taxon>
        <taxon>Bacillati</taxon>
        <taxon>Bacillota</taxon>
        <taxon>Clostridia</taxon>
        <taxon>Thermoanaerobacterales</taxon>
        <taxon>Thermoanaerobacteraceae</taxon>
        <taxon>Thermoanaerobacterium</taxon>
    </lineage>
</organism>
<proteinExistence type="predicted"/>
<accession>A0A223HZW9</accession>
<dbReference type="EMBL" id="CP016893">
    <property type="protein sequence ID" value="AST58022.1"/>
    <property type="molecule type" value="Genomic_DNA"/>
</dbReference>
<protein>
    <submittedName>
        <fullName evidence="1">Atpase AAA</fullName>
    </submittedName>
</protein>
<gene>
    <name evidence="1" type="ORF">Thert_02079</name>
</gene>
<evidence type="ECO:0000313" key="1">
    <source>
        <dbReference type="EMBL" id="AST58022.1"/>
    </source>
</evidence>
<evidence type="ECO:0000313" key="2">
    <source>
        <dbReference type="Proteomes" id="UP000214975"/>
    </source>
</evidence>
<name>A0A223HZW9_THETR</name>
<dbReference type="AlphaFoldDB" id="A0A223HZW9"/>